<proteinExistence type="predicted"/>
<dbReference type="OrthoDB" id="5090581at2759"/>
<gene>
    <name evidence="1" type="ORF">FSARC_12070</name>
</gene>
<reference evidence="1" key="2">
    <citation type="submission" date="2020-05" db="EMBL/GenBank/DDBJ databases">
        <authorList>
            <person name="Kim H.-S."/>
            <person name="Proctor R.H."/>
            <person name="Brown D.W."/>
        </authorList>
    </citation>
    <scope>NUCLEOTIDE SEQUENCE</scope>
    <source>
        <strain evidence="1">NRRL 20472</strain>
    </source>
</reference>
<organism evidence="1 2">
    <name type="scientific">Fusarium sarcochroum</name>
    <dbReference type="NCBI Taxonomy" id="1208366"/>
    <lineage>
        <taxon>Eukaryota</taxon>
        <taxon>Fungi</taxon>
        <taxon>Dikarya</taxon>
        <taxon>Ascomycota</taxon>
        <taxon>Pezizomycotina</taxon>
        <taxon>Sordariomycetes</taxon>
        <taxon>Hypocreomycetidae</taxon>
        <taxon>Hypocreales</taxon>
        <taxon>Nectriaceae</taxon>
        <taxon>Fusarium</taxon>
        <taxon>Fusarium lateritium species complex</taxon>
    </lineage>
</organism>
<protein>
    <submittedName>
        <fullName evidence="1">Uncharacterized protein</fullName>
    </submittedName>
</protein>
<dbReference type="Proteomes" id="UP000622797">
    <property type="component" value="Unassembled WGS sequence"/>
</dbReference>
<accession>A0A8H4TB30</accession>
<keyword evidence="2" id="KW-1185">Reference proteome</keyword>
<dbReference type="EMBL" id="JABEXW010000805">
    <property type="protein sequence ID" value="KAF4954598.1"/>
    <property type="molecule type" value="Genomic_DNA"/>
</dbReference>
<name>A0A8H4TB30_9HYPO</name>
<sequence>MSLLTASAATILTKFGTSIAGAAGSWVFQQGLDALTGGSDTTKIQDAIAQIAQEDLLDLTLALRTDELKSPMSQITSYYDDITEIVQAALKLSSTLSAADRATQTAPIQARLKDRLKDCANNVPGLLDTINGYLTETGDATGDAFFEQIAQKTLDDSTDFLGFYGRSKAIIIQYWTVVAQGISLLQMASDVPGVRFVEGAAEVQRQTANLQNQDQVFRSTLGVETVKLAEQALNSTDPVYVGIAFCANDGEGILWATYADFEPRVWTANSINLVDTSARLWYLKFPFDTVCNYQPNGSYIARLSEGATNNSLVIDGSDIVVTELSGYENVTVSQWYVKPVSPGSDRFILQFQSENSEYNGAYLVRTAWGGGDKTSDWSLVTQETAEGGQMGMISLGKESNYDSSNFGYQWQITTWDDRPASP</sequence>
<dbReference type="AlphaFoldDB" id="A0A8H4TB30"/>
<reference evidence="1" key="1">
    <citation type="journal article" date="2020" name="BMC Genomics">
        <title>Correction to: Identification and distribution of gene clusters required for synthesis of sphingolipid metabolism inhibitors in diverse species of the filamentous fungus Fusarium.</title>
        <authorList>
            <person name="Kim H.S."/>
            <person name="Lohmar J.M."/>
            <person name="Busman M."/>
            <person name="Brown D.W."/>
            <person name="Naumann T.A."/>
            <person name="Divon H.H."/>
            <person name="Lysoe E."/>
            <person name="Uhlig S."/>
            <person name="Proctor R.H."/>
        </authorList>
    </citation>
    <scope>NUCLEOTIDE SEQUENCE</scope>
    <source>
        <strain evidence="1">NRRL 20472</strain>
    </source>
</reference>
<evidence type="ECO:0000313" key="2">
    <source>
        <dbReference type="Proteomes" id="UP000622797"/>
    </source>
</evidence>
<evidence type="ECO:0000313" key="1">
    <source>
        <dbReference type="EMBL" id="KAF4954598.1"/>
    </source>
</evidence>
<comment type="caution">
    <text evidence="1">The sequence shown here is derived from an EMBL/GenBank/DDBJ whole genome shotgun (WGS) entry which is preliminary data.</text>
</comment>